<feature type="signal peptide" evidence="1">
    <location>
        <begin position="1"/>
        <end position="21"/>
    </location>
</feature>
<name>A0A5B7X2M0_9FLAO</name>
<dbReference type="RefSeq" id="WP_139065448.1">
    <property type="nucleotide sequence ID" value="NZ_CP040812.1"/>
</dbReference>
<protein>
    <recommendedName>
        <fullName evidence="4">PorT family protein</fullName>
    </recommendedName>
</protein>
<dbReference type="OrthoDB" id="1466811at2"/>
<reference evidence="2 3" key="1">
    <citation type="submission" date="2019-06" db="EMBL/GenBank/DDBJ databases">
        <title>Complete genome sequence of Antarcticibacterium flavum KCTC 52984T from an Antarctic marine sediment.</title>
        <authorList>
            <person name="Lee Y.M."/>
            <person name="Shin S.C."/>
        </authorList>
    </citation>
    <scope>NUCLEOTIDE SEQUENCE [LARGE SCALE GENOMIC DNA]</scope>
    <source>
        <strain evidence="2 3">KCTC 52984</strain>
    </source>
</reference>
<keyword evidence="1" id="KW-0732">Signal</keyword>
<keyword evidence="3" id="KW-1185">Reference proteome</keyword>
<accession>A0A5B7X2M0</accession>
<feature type="chain" id="PRO_5022761627" description="PorT family protein" evidence="1">
    <location>
        <begin position="22"/>
        <end position="253"/>
    </location>
</feature>
<evidence type="ECO:0000313" key="2">
    <source>
        <dbReference type="EMBL" id="QCY68863.1"/>
    </source>
</evidence>
<proteinExistence type="predicted"/>
<dbReference type="Proteomes" id="UP000309016">
    <property type="component" value="Chromosome"/>
</dbReference>
<evidence type="ECO:0008006" key="4">
    <source>
        <dbReference type="Google" id="ProtNLM"/>
    </source>
</evidence>
<dbReference type="KEGG" id="afla:FHG64_05305"/>
<sequence>MKITKFLMAILLILQAPLLQAQEETDVIRPTQDKPRVISNYNRTSTHLVLAAGFNNALEEGSSISDSDFKFAGSRFFEVGIAWRTRVFKSSNWMRVKYGVSFQFNGLKPTENRYFVEDGDLTTLETFPQELNKSKFRMDNVVVPLHFEFGPSDKAKTNWGYWFSTAKKFKVGLGGFVGYNIGERQKLRYEENGEKMKRKMKNDFNTNDLVYGLSGYVGWGATSLYAKYDLNPVFVEPNVALNNVSLGVRFDLN</sequence>
<dbReference type="EMBL" id="CP040812">
    <property type="protein sequence ID" value="QCY68863.1"/>
    <property type="molecule type" value="Genomic_DNA"/>
</dbReference>
<dbReference type="AlphaFoldDB" id="A0A5B7X2M0"/>
<gene>
    <name evidence="2" type="ORF">FHG64_05305</name>
</gene>
<evidence type="ECO:0000256" key="1">
    <source>
        <dbReference type="SAM" id="SignalP"/>
    </source>
</evidence>
<evidence type="ECO:0000313" key="3">
    <source>
        <dbReference type="Proteomes" id="UP000309016"/>
    </source>
</evidence>
<organism evidence="2 3">
    <name type="scientific">Antarcticibacterium flavum</name>
    <dbReference type="NCBI Taxonomy" id="2058175"/>
    <lineage>
        <taxon>Bacteria</taxon>
        <taxon>Pseudomonadati</taxon>
        <taxon>Bacteroidota</taxon>
        <taxon>Flavobacteriia</taxon>
        <taxon>Flavobacteriales</taxon>
        <taxon>Flavobacteriaceae</taxon>
        <taxon>Antarcticibacterium</taxon>
    </lineage>
</organism>